<sequence>MEYVTKEAYEGRCKIADERFARDKDRLDRLEKMIEESHELAQSVHELATEMKSMRKDIDSLSKRQEIIEQKPAKRWEQAMGYIMAAFLSGVVGYFIAAIS</sequence>
<evidence type="ECO:0000256" key="1">
    <source>
        <dbReference type="SAM" id="Coils"/>
    </source>
</evidence>
<feature type="transmembrane region" description="Helical" evidence="2">
    <location>
        <begin position="79"/>
        <end position="99"/>
    </location>
</feature>
<name>A0A926HR48_9FIRM</name>
<comment type="caution">
    <text evidence="3">The sequence shown here is derived from an EMBL/GenBank/DDBJ whole genome shotgun (WGS) entry which is preliminary data.</text>
</comment>
<keyword evidence="2" id="KW-0812">Transmembrane</keyword>
<keyword evidence="2" id="KW-1133">Transmembrane helix</keyword>
<dbReference type="RefSeq" id="WP_249316724.1">
    <property type="nucleotide sequence ID" value="NZ_JACRSR010000003.1"/>
</dbReference>
<proteinExistence type="predicted"/>
<dbReference type="Proteomes" id="UP000623172">
    <property type="component" value="Unassembled WGS sequence"/>
</dbReference>
<evidence type="ECO:0000313" key="4">
    <source>
        <dbReference type="Proteomes" id="UP000623172"/>
    </source>
</evidence>
<dbReference type="AlphaFoldDB" id="A0A926HR48"/>
<keyword evidence="2" id="KW-0472">Membrane</keyword>
<evidence type="ECO:0000313" key="3">
    <source>
        <dbReference type="EMBL" id="MBC8531921.1"/>
    </source>
</evidence>
<reference evidence="3" key="1">
    <citation type="submission" date="2020-08" db="EMBL/GenBank/DDBJ databases">
        <title>Genome public.</title>
        <authorList>
            <person name="Liu C."/>
            <person name="Sun Q."/>
        </authorList>
    </citation>
    <scope>NUCLEOTIDE SEQUENCE</scope>
    <source>
        <strain evidence="3">NSJ-53</strain>
    </source>
</reference>
<protein>
    <submittedName>
        <fullName evidence="3">Uncharacterized protein</fullName>
    </submittedName>
</protein>
<feature type="coiled-coil region" evidence="1">
    <location>
        <begin position="44"/>
        <end position="71"/>
    </location>
</feature>
<keyword evidence="4" id="KW-1185">Reference proteome</keyword>
<dbReference type="EMBL" id="JACRSR010000003">
    <property type="protein sequence ID" value="MBC8531921.1"/>
    <property type="molecule type" value="Genomic_DNA"/>
</dbReference>
<keyword evidence="1" id="KW-0175">Coiled coil</keyword>
<organism evidence="3 4">
    <name type="scientific">Gehongia tenuis</name>
    <dbReference type="NCBI Taxonomy" id="2763655"/>
    <lineage>
        <taxon>Bacteria</taxon>
        <taxon>Bacillati</taxon>
        <taxon>Bacillota</taxon>
        <taxon>Clostridia</taxon>
        <taxon>Christensenellales</taxon>
        <taxon>Christensenellaceae</taxon>
        <taxon>Gehongia</taxon>
    </lineage>
</organism>
<accession>A0A926HR48</accession>
<gene>
    <name evidence="3" type="ORF">H8696_08685</name>
</gene>
<evidence type="ECO:0000256" key="2">
    <source>
        <dbReference type="SAM" id="Phobius"/>
    </source>
</evidence>